<feature type="transmembrane region" description="Helical" evidence="12">
    <location>
        <begin position="156"/>
        <end position="177"/>
    </location>
</feature>
<keyword evidence="5 12" id="KW-0812">Transmembrane</keyword>
<dbReference type="PANTHER" id="PTHR28286:SF2">
    <property type="entry name" value="BACTERIORHODOPSIN _OPSIN, NOPA (EUROFUNG)"/>
    <property type="match status" value="1"/>
</dbReference>
<dbReference type="Gene3D" id="1.20.1070.10">
    <property type="entry name" value="Rhodopsin 7-helix transmembrane proteins"/>
    <property type="match status" value="1"/>
</dbReference>
<accession>A0A0G4FGQ3</accession>
<evidence type="ECO:0000256" key="9">
    <source>
        <dbReference type="ARBA" id="ARBA00023136"/>
    </source>
</evidence>
<evidence type="ECO:0000256" key="7">
    <source>
        <dbReference type="ARBA" id="ARBA00022989"/>
    </source>
</evidence>
<evidence type="ECO:0000256" key="1">
    <source>
        <dbReference type="ARBA" id="ARBA00004141"/>
    </source>
</evidence>
<evidence type="ECO:0000256" key="3">
    <source>
        <dbReference type="ARBA" id="ARBA00022543"/>
    </source>
</evidence>
<evidence type="ECO:0000256" key="11">
    <source>
        <dbReference type="SAM" id="MobiDB-lite"/>
    </source>
</evidence>
<dbReference type="PhylomeDB" id="A0A0G4FGQ3"/>
<dbReference type="GO" id="GO:0005886">
    <property type="term" value="C:plasma membrane"/>
    <property type="evidence" value="ECO:0007669"/>
    <property type="project" value="TreeGrafter"/>
</dbReference>
<keyword evidence="9 12" id="KW-0472">Membrane</keyword>
<gene>
    <name evidence="13" type="ORF">Cvel_16888</name>
</gene>
<evidence type="ECO:0000256" key="12">
    <source>
        <dbReference type="SAM" id="Phobius"/>
    </source>
</evidence>
<evidence type="ECO:0000256" key="10">
    <source>
        <dbReference type="ARBA" id="ARBA00023170"/>
    </source>
</evidence>
<dbReference type="PANTHER" id="PTHR28286">
    <property type="match status" value="1"/>
</dbReference>
<evidence type="ECO:0000256" key="5">
    <source>
        <dbReference type="ARBA" id="ARBA00022692"/>
    </source>
</evidence>
<dbReference type="SUPFAM" id="SSF81321">
    <property type="entry name" value="Family A G protein-coupled receptor-like"/>
    <property type="match status" value="1"/>
</dbReference>
<dbReference type="AlphaFoldDB" id="A0A0G4FGQ3"/>
<feature type="transmembrane region" description="Helical" evidence="12">
    <location>
        <begin position="198"/>
        <end position="216"/>
    </location>
</feature>
<dbReference type="SMART" id="SM01021">
    <property type="entry name" value="Bac_rhodopsin"/>
    <property type="match status" value="1"/>
</dbReference>
<feature type="transmembrane region" description="Helical" evidence="12">
    <location>
        <begin position="31"/>
        <end position="50"/>
    </location>
</feature>
<keyword evidence="8" id="KW-0157">Chromophore</keyword>
<keyword evidence="4" id="KW-0716">Sensory transduction</keyword>
<dbReference type="PRINTS" id="PR00251">
    <property type="entry name" value="BACTRLOPSIN"/>
</dbReference>
<keyword evidence="6" id="KW-0681">Retinal protein</keyword>
<evidence type="ECO:0000313" key="13">
    <source>
        <dbReference type="EMBL" id="CEM12502.1"/>
    </source>
</evidence>
<comment type="subcellular location">
    <subcellularLocation>
        <location evidence="1">Membrane</location>
        <topology evidence="1">Multi-pass membrane protein</topology>
    </subcellularLocation>
</comment>
<dbReference type="GO" id="GO:0009881">
    <property type="term" value="F:photoreceptor activity"/>
    <property type="evidence" value="ECO:0007669"/>
    <property type="project" value="UniProtKB-KW"/>
</dbReference>
<evidence type="ECO:0000256" key="2">
    <source>
        <dbReference type="ARBA" id="ARBA00008130"/>
    </source>
</evidence>
<comment type="similarity">
    <text evidence="2">Belongs to the archaeal/bacterial/fungal opsin family.</text>
</comment>
<dbReference type="Pfam" id="PF01036">
    <property type="entry name" value="Bac_rhodopsin"/>
    <property type="match status" value="1"/>
</dbReference>
<reference evidence="13" key="1">
    <citation type="submission" date="2014-11" db="EMBL/GenBank/DDBJ databases">
        <authorList>
            <person name="Otto D Thomas"/>
            <person name="Naeem Raeece"/>
        </authorList>
    </citation>
    <scope>NUCLEOTIDE SEQUENCE</scope>
</reference>
<feature type="region of interest" description="Disordered" evidence="11">
    <location>
        <begin position="280"/>
        <end position="327"/>
    </location>
</feature>
<name>A0A0G4FGQ3_9ALVE</name>
<organism evidence="13">
    <name type="scientific">Chromera velia CCMP2878</name>
    <dbReference type="NCBI Taxonomy" id="1169474"/>
    <lineage>
        <taxon>Eukaryota</taxon>
        <taxon>Sar</taxon>
        <taxon>Alveolata</taxon>
        <taxon>Colpodellida</taxon>
        <taxon>Chromeraceae</taxon>
        <taxon>Chromera</taxon>
    </lineage>
</organism>
<dbReference type="VEuPathDB" id="CryptoDB:Cvel_16888"/>
<sequence>MAVPSLAEATRDYLAECIADDAIEPMSTLTFGIRVGQASLFVLVGLFYWTRFPDPHVKDDRLAVFSMCTSLNGYIMLFSGCHNLIMLSQADDVIFSNCTRNDLGRFVQFVITCPLLAWQVSLLARSKMQRQVELVLCTFLMLVMGLWANAIPEYHYRMMAFGIGLLFFTLLVINLDWAVRETSENKESLFKGRSHMRGICVCVVVTWITFPIAWLIGPNGVRAIPGQAEVIVLSCMDLISKLSFSAYVYYVRTSWSNTLLAERRASAMAASSGIEPPPLQHLTSPVTGLPRDHIRSGLGYEGHKEGEEENENNSGVLVLAPGAEVEK</sequence>
<proteinExistence type="inferred from homology"/>
<feature type="compositionally biased region" description="Basic and acidic residues" evidence="11">
    <location>
        <begin position="290"/>
        <end position="306"/>
    </location>
</feature>
<dbReference type="EMBL" id="CDMZ01000355">
    <property type="protein sequence ID" value="CEM12502.1"/>
    <property type="molecule type" value="Genomic_DNA"/>
</dbReference>
<protein>
    <submittedName>
        <fullName evidence="13">Uncharacterized protein</fullName>
    </submittedName>
</protein>
<dbReference type="InterPro" id="IPR001425">
    <property type="entry name" value="Arc/bac/fun_rhodopsins"/>
</dbReference>
<keyword evidence="7 12" id="KW-1133">Transmembrane helix</keyword>
<dbReference type="GO" id="GO:0007602">
    <property type="term" value="P:phototransduction"/>
    <property type="evidence" value="ECO:0007669"/>
    <property type="project" value="UniProtKB-KW"/>
</dbReference>
<evidence type="ECO:0000256" key="6">
    <source>
        <dbReference type="ARBA" id="ARBA00022925"/>
    </source>
</evidence>
<keyword evidence="10" id="KW-0675">Receptor</keyword>
<keyword evidence="3" id="KW-0600">Photoreceptor protein</keyword>
<feature type="transmembrane region" description="Helical" evidence="12">
    <location>
        <begin position="106"/>
        <end position="124"/>
    </location>
</feature>
<feature type="transmembrane region" description="Helical" evidence="12">
    <location>
        <begin position="131"/>
        <end position="150"/>
    </location>
</feature>
<evidence type="ECO:0000256" key="8">
    <source>
        <dbReference type="ARBA" id="ARBA00022991"/>
    </source>
</evidence>
<feature type="transmembrane region" description="Helical" evidence="12">
    <location>
        <begin position="62"/>
        <end position="86"/>
    </location>
</feature>
<evidence type="ECO:0000256" key="4">
    <source>
        <dbReference type="ARBA" id="ARBA00022606"/>
    </source>
</evidence>